<comment type="caution">
    <text evidence="1">The sequence shown here is derived from an EMBL/GenBank/DDBJ whole genome shotgun (WGS) entry which is preliminary data.</text>
</comment>
<name>A0A366MF62_9EURY</name>
<evidence type="ECO:0008006" key="3">
    <source>
        <dbReference type="Google" id="ProtNLM"/>
    </source>
</evidence>
<sequence length="108" mass="12239">MIYSSRYKITIQNNNITTTQTAINITRVYNMRENKIINNSIQTINGHGIYVYSDEDLKYNSFSGNNISANGNGFNGIFIDSVDGVFECIFDSNQIITYGTNYHGIIYV</sequence>
<accession>A0A366MF62</accession>
<dbReference type="EMBL" id="NIZT01000003">
    <property type="protein sequence ID" value="RBQ24453.1"/>
    <property type="molecule type" value="Genomic_DNA"/>
</dbReference>
<dbReference type="AlphaFoldDB" id="A0A366MF62"/>
<proteinExistence type="predicted"/>
<gene>
    <name evidence="1" type="ORF">ALNOE001_01000</name>
</gene>
<dbReference type="InterPro" id="IPR006626">
    <property type="entry name" value="PbH1"/>
</dbReference>
<organism evidence="1 2">
    <name type="scientific">Candidatus Methanobinarius endosymbioticus</name>
    <dbReference type="NCBI Taxonomy" id="2006182"/>
    <lineage>
        <taxon>Archaea</taxon>
        <taxon>Methanobacteriati</taxon>
        <taxon>Methanobacteriota</taxon>
        <taxon>Methanomada group</taxon>
        <taxon>Methanobacteria</taxon>
        <taxon>Methanobacteriales</taxon>
        <taxon>Methanobacteriaceae</taxon>
        <taxon>Candidatus Methanobinarius</taxon>
    </lineage>
</organism>
<dbReference type="SMART" id="SM00710">
    <property type="entry name" value="PbH1"/>
    <property type="match status" value="3"/>
</dbReference>
<keyword evidence="2" id="KW-1185">Reference proteome</keyword>
<dbReference type="Proteomes" id="UP000253099">
    <property type="component" value="Unassembled WGS sequence"/>
</dbReference>
<evidence type="ECO:0000313" key="2">
    <source>
        <dbReference type="Proteomes" id="UP000253099"/>
    </source>
</evidence>
<reference evidence="1 2" key="1">
    <citation type="submission" date="2018-06" db="EMBL/GenBank/DDBJ databases">
        <title>Genomic insight into two independent archaeal endosymbiosis events.</title>
        <authorList>
            <person name="Lind A.E."/>
            <person name="Lewis W.H."/>
            <person name="Spang A."/>
            <person name="Guy L."/>
            <person name="Embley M.T."/>
            <person name="Ettema T.J.G."/>
        </authorList>
    </citation>
    <scope>NUCLEOTIDE SEQUENCE [LARGE SCALE GENOMIC DNA]</scope>
    <source>
        <strain evidence="1">NOE</strain>
    </source>
</reference>
<evidence type="ECO:0000313" key="1">
    <source>
        <dbReference type="EMBL" id="RBQ24453.1"/>
    </source>
</evidence>
<protein>
    <recommendedName>
        <fullName evidence="3">Right handed beta helix domain-containing protein</fullName>
    </recommendedName>
</protein>